<keyword evidence="3" id="KW-1185">Reference proteome</keyword>
<dbReference type="AlphaFoldDB" id="A0A7X0VGW5"/>
<dbReference type="RefSeq" id="WP_185143522.1">
    <property type="nucleotide sequence ID" value="NZ_JACJVP010000024.1"/>
</dbReference>
<proteinExistence type="predicted"/>
<dbReference type="EMBL" id="JACJVP010000024">
    <property type="protein sequence ID" value="MBB6672054.1"/>
    <property type="molecule type" value="Genomic_DNA"/>
</dbReference>
<feature type="domain" description="Cupin type-1" evidence="1">
    <location>
        <begin position="22"/>
        <end position="155"/>
    </location>
</feature>
<gene>
    <name evidence="2" type="ORF">H7C19_15345</name>
</gene>
<accession>A0A7X0VGW5</accession>
<name>A0A7X0VGW5_9BACL</name>
<organism evidence="2 3">
    <name type="scientific">Cohnella nanjingensis</name>
    <dbReference type="NCBI Taxonomy" id="1387779"/>
    <lineage>
        <taxon>Bacteria</taxon>
        <taxon>Bacillati</taxon>
        <taxon>Bacillota</taxon>
        <taxon>Bacilli</taxon>
        <taxon>Bacillales</taxon>
        <taxon>Paenibacillaceae</taxon>
        <taxon>Cohnella</taxon>
    </lineage>
</organism>
<dbReference type="InterPro" id="IPR011051">
    <property type="entry name" value="RmlC_Cupin_sf"/>
</dbReference>
<dbReference type="SUPFAM" id="SSF51182">
    <property type="entry name" value="RmlC-like cupins"/>
    <property type="match status" value="1"/>
</dbReference>
<dbReference type="InterPro" id="IPR014710">
    <property type="entry name" value="RmlC-like_jellyroll"/>
</dbReference>
<dbReference type="Gene3D" id="2.60.120.10">
    <property type="entry name" value="Jelly Rolls"/>
    <property type="match status" value="1"/>
</dbReference>
<sequence length="225" mass="25598">MNPDLMSPSLTLMADSNEVVNYKRDPHNYITQLFAAQFPPIQNGFFNVRLSRGIIVQPHWHTNVTELVFVISGEAVTSVFNPFTQRLMTYRLGPGQVAQFPKGWFHWIVALSDEAQLLTIFDQPTPDVVYGSDFLRFLPKEIAGRAYCVDEAAYAEAVAPIRESVILGPPPGCMQREEDQYAARQMPPYPGLHPFQPPYSAYYPHMQPEPYPTQPQMPYPEFGFL</sequence>
<comment type="caution">
    <text evidence="2">The sequence shown here is derived from an EMBL/GenBank/DDBJ whole genome shotgun (WGS) entry which is preliminary data.</text>
</comment>
<evidence type="ECO:0000313" key="3">
    <source>
        <dbReference type="Proteomes" id="UP000547209"/>
    </source>
</evidence>
<evidence type="ECO:0000259" key="1">
    <source>
        <dbReference type="SMART" id="SM00835"/>
    </source>
</evidence>
<dbReference type="SMART" id="SM00835">
    <property type="entry name" value="Cupin_1"/>
    <property type="match status" value="1"/>
</dbReference>
<evidence type="ECO:0000313" key="2">
    <source>
        <dbReference type="EMBL" id="MBB6672054.1"/>
    </source>
</evidence>
<dbReference type="Proteomes" id="UP000547209">
    <property type="component" value="Unassembled WGS sequence"/>
</dbReference>
<dbReference type="Pfam" id="PF00190">
    <property type="entry name" value="Cupin_1"/>
    <property type="match status" value="1"/>
</dbReference>
<protein>
    <submittedName>
        <fullName evidence="2">Cupin domain-containing protein</fullName>
    </submittedName>
</protein>
<dbReference type="InterPro" id="IPR006045">
    <property type="entry name" value="Cupin_1"/>
</dbReference>
<dbReference type="CDD" id="cd20306">
    <property type="entry name" value="cupin_OxDC-like"/>
    <property type="match status" value="1"/>
</dbReference>
<reference evidence="2 3" key="1">
    <citation type="submission" date="2020-08" db="EMBL/GenBank/DDBJ databases">
        <title>Cohnella phylogeny.</title>
        <authorList>
            <person name="Dunlap C."/>
        </authorList>
    </citation>
    <scope>NUCLEOTIDE SEQUENCE [LARGE SCALE GENOMIC DNA]</scope>
    <source>
        <strain evidence="2 3">DSM 28246</strain>
    </source>
</reference>